<dbReference type="EMBL" id="FQVN01000016">
    <property type="protein sequence ID" value="SHG89683.1"/>
    <property type="molecule type" value="Genomic_DNA"/>
</dbReference>
<accession>A0A1M5NL82</accession>
<organism evidence="2 3">
    <name type="scientific">Streptoalloteichus hindustanus</name>
    <dbReference type="NCBI Taxonomy" id="2017"/>
    <lineage>
        <taxon>Bacteria</taxon>
        <taxon>Bacillati</taxon>
        <taxon>Actinomycetota</taxon>
        <taxon>Actinomycetes</taxon>
        <taxon>Pseudonocardiales</taxon>
        <taxon>Pseudonocardiaceae</taxon>
        <taxon>Streptoalloteichus</taxon>
    </lineage>
</organism>
<evidence type="ECO:0000256" key="1">
    <source>
        <dbReference type="SAM" id="MobiDB-lite"/>
    </source>
</evidence>
<proteinExistence type="predicted"/>
<evidence type="ECO:0000313" key="2">
    <source>
        <dbReference type="EMBL" id="SHG89683.1"/>
    </source>
</evidence>
<dbReference type="AlphaFoldDB" id="A0A1M5NL82"/>
<reference evidence="2 3" key="1">
    <citation type="submission" date="2016-11" db="EMBL/GenBank/DDBJ databases">
        <authorList>
            <person name="Jaros S."/>
            <person name="Januszkiewicz K."/>
            <person name="Wedrychowicz H."/>
        </authorList>
    </citation>
    <scope>NUCLEOTIDE SEQUENCE [LARGE SCALE GENOMIC DNA]</scope>
    <source>
        <strain evidence="2 3">DSM 44523</strain>
    </source>
</reference>
<name>A0A1M5NL82_STRHI</name>
<dbReference type="Proteomes" id="UP000184501">
    <property type="component" value="Unassembled WGS sequence"/>
</dbReference>
<keyword evidence="3" id="KW-1185">Reference proteome</keyword>
<feature type="compositionally biased region" description="Gly residues" evidence="1">
    <location>
        <begin position="73"/>
        <end position="86"/>
    </location>
</feature>
<sequence>MSPVTGSAAAPAIAPLPLHLVMPRRRARRLVLPLVFAVVALSGCGREVSGDPTAAAGFRPGEATGSARPTPPGTGGTQGGTQGGPQGSRAPAPKNVDGVDPCALLQPADLGAVGGARGEPRRGEPVPDGCFRLLAGGAADDSAAVGFFKPLDQVKAEQPGGRDFVTEGYPTWFRCKVDSGYQTCTAAVAVRPDRTLLTALSKRDTPVDTVRDALNALTVVALHRLPSA</sequence>
<evidence type="ECO:0000313" key="3">
    <source>
        <dbReference type="Proteomes" id="UP000184501"/>
    </source>
</evidence>
<protein>
    <recommendedName>
        <fullName evidence="4">DUF3558 domain-containing protein</fullName>
    </recommendedName>
</protein>
<evidence type="ECO:0008006" key="4">
    <source>
        <dbReference type="Google" id="ProtNLM"/>
    </source>
</evidence>
<feature type="region of interest" description="Disordered" evidence="1">
    <location>
        <begin position="52"/>
        <end position="100"/>
    </location>
</feature>
<gene>
    <name evidence="2" type="ORF">SAMN05444320_11612</name>
</gene>